<sequence>MKTINSATHPTTTANTDEVKLCRTKYVYIKHESTVGSLFTLFLIKNRVLQNELSNFYEDGHHNAVDECGRSEPVDYIIDEERYASEAANSRIQYLHNQSQENNFDVGSMADEDAKDDVDVCMKEASNKRAYTLYTDQDKVRFFKLMFEKVMSASAAAKQLGIHVRTAQRWAQMYKTDPDGIFIKHKKTGRSRILHEEHKQMTLEYIDENPSAVLEQVMERLLQKFQDFKVSKSTVYNFVRLNITCHSKKAQFQPIDRNSEEKIQKRFDWECTDMDFACRCTNLYCRPAMAALDRYRLWNRDVVACLNYAYPSWAST</sequence>
<evidence type="ECO:0008006" key="3">
    <source>
        <dbReference type="Google" id="ProtNLM"/>
    </source>
</evidence>
<organism evidence="1 2">
    <name type="scientific">Rhizopus azygosporus</name>
    <name type="common">Rhizopus microsporus var. azygosporus</name>
    <dbReference type="NCBI Taxonomy" id="86630"/>
    <lineage>
        <taxon>Eukaryota</taxon>
        <taxon>Fungi</taxon>
        <taxon>Fungi incertae sedis</taxon>
        <taxon>Mucoromycota</taxon>
        <taxon>Mucoromycotina</taxon>
        <taxon>Mucoromycetes</taxon>
        <taxon>Mucorales</taxon>
        <taxon>Mucorineae</taxon>
        <taxon>Rhizopodaceae</taxon>
        <taxon>Rhizopus</taxon>
    </lineage>
</organism>
<evidence type="ECO:0000313" key="2">
    <source>
        <dbReference type="Proteomes" id="UP000252139"/>
    </source>
</evidence>
<reference evidence="1 2" key="1">
    <citation type="journal article" date="2018" name="G3 (Bethesda)">
        <title>Phylogenetic and Phylogenomic Definition of Rhizopus Species.</title>
        <authorList>
            <person name="Gryganskyi A.P."/>
            <person name="Golan J."/>
            <person name="Dolatabadi S."/>
            <person name="Mondo S."/>
            <person name="Robb S."/>
            <person name="Idnurm A."/>
            <person name="Muszewska A."/>
            <person name="Steczkiewicz K."/>
            <person name="Masonjones S."/>
            <person name="Liao H.L."/>
            <person name="Gajdeczka M.T."/>
            <person name="Anike F."/>
            <person name="Vuek A."/>
            <person name="Anishchenko I.M."/>
            <person name="Voigt K."/>
            <person name="de Hoog G.S."/>
            <person name="Smith M.E."/>
            <person name="Heitman J."/>
            <person name="Vilgalys R."/>
            <person name="Stajich J.E."/>
        </authorList>
    </citation>
    <scope>NUCLEOTIDE SEQUENCE [LARGE SCALE GENOMIC DNA]</scope>
    <source>
        <strain evidence="1 2">CBS 357.93</strain>
    </source>
</reference>
<dbReference type="SUPFAM" id="SSF46689">
    <property type="entry name" value="Homeodomain-like"/>
    <property type="match status" value="1"/>
</dbReference>
<proteinExistence type="predicted"/>
<protein>
    <recommendedName>
        <fullName evidence="3">Homeodomain-like DNA binding domain-containing transcription factor</fullName>
    </recommendedName>
</protein>
<dbReference type="OrthoDB" id="2211252at2759"/>
<evidence type="ECO:0000313" key="1">
    <source>
        <dbReference type="EMBL" id="RCI01329.1"/>
    </source>
</evidence>
<keyword evidence="2" id="KW-1185">Reference proteome</keyword>
<dbReference type="STRING" id="86630.A0A367KGN7"/>
<name>A0A367KGN7_RHIAZ</name>
<dbReference type="AlphaFoldDB" id="A0A367KGN7"/>
<dbReference type="EMBL" id="PJQL01000015">
    <property type="protein sequence ID" value="RCI01329.1"/>
    <property type="molecule type" value="Genomic_DNA"/>
</dbReference>
<dbReference type="InterPro" id="IPR009057">
    <property type="entry name" value="Homeodomain-like_sf"/>
</dbReference>
<dbReference type="Proteomes" id="UP000252139">
    <property type="component" value="Unassembled WGS sequence"/>
</dbReference>
<accession>A0A367KGN7</accession>
<gene>
    <name evidence="1" type="ORF">CU097_015865</name>
</gene>
<comment type="caution">
    <text evidence="1">The sequence shown here is derived from an EMBL/GenBank/DDBJ whole genome shotgun (WGS) entry which is preliminary data.</text>
</comment>